<gene>
    <name evidence="5" type="ORF">CBQ26_01910</name>
</gene>
<feature type="domain" description="DOD-type homing endonuclease" evidence="3">
    <location>
        <begin position="966"/>
        <end position="1113"/>
    </location>
</feature>
<dbReference type="PANTHER" id="PTHR41313:SF1">
    <property type="entry name" value="DNA METHYLASE ADENINE-SPECIFIC DOMAIN-CONTAINING PROTEIN"/>
    <property type="match status" value="1"/>
</dbReference>
<dbReference type="SMART" id="SM00306">
    <property type="entry name" value="HintN"/>
    <property type="match status" value="1"/>
</dbReference>
<dbReference type="GO" id="GO:0008170">
    <property type="term" value="F:N-methyltransferase activity"/>
    <property type="evidence" value="ECO:0007669"/>
    <property type="project" value="InterPro"/>
</dbReference>
<dbReference type="GO" id="GO:0032259">
    <property type="term" value="P:methylation"/>
    <property type="evidence" value="ECO:0007669"/>
    <property type="project" value="InterPro"/>
</dbReference>
<dbReference type="CDD" id="cd02440">
    <property type="entry name" value="AdoMet_MTases"/>
    <property type="match status" value="1"/>
</dbReference>
<dbReference type="Proteomes" id="UP000197208">
    <property type="component" value="Unassembled WGS sequence"/>
</dbReference>
<dbReference type="InterPro" id="IPR029063">
    <property type="entry name" value="SAM-dependent_MTases_sf"/>
</dbReference>
<dbReference type="GO" id="GO:0003677">
    <property type="term" value="F:DNA binding"/>
    <property type="evidence" value="ECO:0007669"/>
    <property type="project" value="InterPro"/>
</dbReference>
<reference evidence="5 6" key="1">
    <citation type="submission" date="2017-05" db="EMBL/GenBank/DDBJ databases">
        <title>De novo genome assembly of Deniococcus indicus strain DR1.</title>
        <authorList>
            <person name="Chauhan D."/>
            <person name="Yennamalli R.M."/>
            <person name="Priyadarshini R."/>
        </authorList>
    </citation>
    <scope>NUCLEOTIDE SEQUENCE [LARGE SCALE GENOMIC DNA]</scope>
    <source>
        <strain evidence="5 6">DR1</strain>
    </source>
</reference>
<organism evidence="5 6">
    <name type="scientific">Deinococcus indicus</name>
    <dbReference type="NCBI Taxonomy" id="223556"/>
    <lineage>
        <taxon>Bacteria</taxon>
        <taxon>Thermotogati</taxon>
        <taxon>Deinococcota</taxon>
        <taxon>Deinococci</taxon>
        <taxon>Deinococcales</taxon>
        <taxon>Deinococcaceae</taxon>
        <taxon>Deinococcus</taxon>
    </lineage>
</organism>
<evidence type="ECO:0000259" key="3">
    <source>
        <dbReference type="PROSITE" id="PS50819"/>
    </source>
</evidence>
<name>A0A246BS05_9DEIO</name>
<dbReference type="PROSITE" id="PS00092">
    <property type="entry name" value="N6_MTASE"/>
    <property type="match status" value="1"/>
</dbReference>
<proteinExistence type="predicted"/>
<accession>A0A246BS05</accession>
<dbReference type="InterPro" id="IPR027434">
    <property type="entry name" value="Homing_endonucl"/>
</dbReference>
<dbReference type="Gene3D" id="3.40.50.300">
    <property type="entry name" value="P-loop containing nucleotide triphosphate hydrolases"/>
    <property type="match status" value="1"/>
</dbReference>
<dbReference type="SUPFAM" id="SSF52540">
    <property type="entry name" value="P-loop containing nucleoside triphosphate hydrolases"/>
    <property type="match status" value="1"/>
</dbReference>
<dbReference type="InterPro" id="IPR052933">
    <property type="entry name" value="DNA_Protect_Modify"/>
</dbReference>
<evidence type="ECO:0000259" key="4">
    <source>
        <dbReference type="PROSITE" id="PS51194"/>
    </source>
</evidence>
<dbReference type="PROSITE" id="PS51194">
    <property type="entry name" value="HELICASE_CTER"/>
    <property type="match status" value="1"/>
</dbReference>
<feature type="region of interest" description="Disordered" evidence="2">
    <location>
        <begin position="1"/>
        <end position="47"/>
    </location>
</feature>
<dbReference type="GO" id="GO:0004519">
    <property type="term" value="F:endonuclease activity"/>
    <property type="evidence" value="ECO:0007669"/>
    <property type="project" value="InterPro"/>
</dbReference>
<evidence type="ECO:0000313" key="6">
    <source>
        <dbReference type="Proteomes" id="UP000197208"/>
    </source>
</evidence>
<dbReference type="InterPro" id="IPR003356">
    <property type="entry name" value="DNA_methylase_A-5"/>
</dbReference>
<dbReference type="Gene3D" id="3.40.50.150">
    <property type="entry name" value="Vaccinia Virus protein VP39"/>
    <property type="match status" value="1"/>
</dbReference>
<dbReference type="InterPro" id="IPR002052">
    <property type="entry name" value="DNA_methylase_N6_adenine_CS"/>
</dbReference>
<dbReference type="InterPro" id="IPR004042">
    <property type="entry name" value="Intein_endonuc_central"/>
</dbReference>
<comment type="caution">
    <text evidence="5">The sequence shown here is derived from an EMBL/GenBank/DDBJ whole genome shotgun (WGS) entry which is preliminary data.</text>
</comment>
<dbReference type="SUPFAM" id="SSF51294">
    <property type="entry name" value="Hedgehog/intein (Hint) domain"/>
    <property type="match status" value="1"/>
</dbReference>
<dbReference type="Pfam" id="PF02384">
    <property type="entry name" value="N6_Mtase"/>
    <property type="match status" value="1"/>
</dbReference>
<keyword evidence="6" id="KW-1185">Reference proteome</keyword>
<dbReference type="PROSITE" id="PS50819">
    <property type="entry name" value="INTEIN_ENDONUCLEASE"/>
    <property type="match status" value="1"/>
</dbReference>
<dbReference type="InterPro" id="IPR004860">
    <property type="entry name" value="LAGLIDADG_dom"/>
</dbReference>
<dbReference type="PANTHER" id="PTHR41313">
    <property type="entry name" value="ADENINE-SPECIFIC METHYLTRANSFERASE"/>
    <property type="match status" value="1"/>
</dbReference>
<dbReference type="InterPro" id="IPR001650">
    <property type="entry name" value="Helicase_C-like"/>
</dbReference>
<dbReference type="Pfam" id="PF00271">
    <property type="entry name" value="Helicase_C"/>
    <property type="match status" value="1"/>
</dbReference>
<keyword evidence="1" id="KW-0680">Restriction system</keyword>
<dbReference type="InterPro" id="IPR027417">
    <property type="entry name" value="P-loop_NTPase"/>
</dbReference>
<dbReference type="GO" id="GO:0009307">
    <property type="term" value="P:DNA restriction-modification system"/>
    <property type="evidence" value="ECO:0007669"/>
    <property type="project" value="UniProtKB-KW"/>
</dbReference>
<dbReference type="SUPFAM" id="SSF55608">
    <property type="entry name" value="Homing endonucleases"/>
    <property type="match status" value="1"/>
</dbReference>
<dbReference type="EMBL" id="NHMK01000007">
    <property type="protein sequence ID" value="OWL98455.1"/>
    <property type="molecule type" value="Genomic_DNA"/>
</dbReference>
<feature type="domain" description="Helicase C-terminal" evidence="4">
    <location>
        <begin position="1586"/>
        <end position="1755"/>
    </location>
</feature>
<sequence length="2086" mass="227745">MARDGVTGPARRMSTISLFDTAGGTPARTGKRAPKTTAPAPQFTPADPALDAYRLHSMPQAAPKPSADPHGVEALPTVSTDARLKANQTVRDILARGVTPADHAALRAWSGEGGLGEHSASTSAFYTPGELVQVAYDLSQALGSTRRILEFSCGGGAFLARAPKFSDVVGVELDETSAAVAQALHPHVTVWNASFETYTTQSEDAPFDLVIGNPPFGTRGAQARLHRPDLRQAHWYFVLEGLRRVTPGGLMTVVVPESMLRVDSDRPHREALIDLAHPLMLSAVPEGAFRAAGAGVTTVLLVLRRHDAGVTEALNALTHEEQAQLREQRLTHSGYLRQIVNGEGVFYRSGTEWKLQYAGEPLGTPRHQAKIGDGRFGDPVYPGGLRVDLETLTKQASARVNDILTLPGALAAIQTLLGTDVEARARQARPQAHPITDGETSACGTYRFQGGRWQYGSHLSNPTVLSALTVAQAITAARSGQQHAARDTALRLHDTHLSTHGAYDLTLLRRAAKSAPALHALVEANGDVPALLTELTDREPPITPGTIGEVAQQLEAYGLLTITSLARYAQVTDGDAAAHLLAQYAFTGHTWEAASTYYRGRAHEKARLAETLAADHTGTERQALLQQAQTCRERALWVDITDMTLEARDPLIPEHVLADWVNANLGTCVAVKRNSWDADGAPVNLIQATRGEHGVTLRLRNALDDELALKERQAISPGRVRELEAYLNFRTPVEPVVNQDVKTPEQITAERHAHQARAVQFERQLAAHFRTWLLGSEHVGTVELTLNEHRYGLLTATPDLRPLTLPRYQGPLAHPFQAGHVRAAARMDGVILDFGVGLGKALAHGMRVCTPRGFVPIEELKIGDQVTGANGKPTIITGVFPQGIRPTYRVHFSDDSSVICDEDHLWSVRPPSKGDGTISFRVLTLREILAEGLYRKGDRGHKKHFIPMTQPVEFAEQPSLPLDPYVLGALLGDGCLTTYSRKTRGALPNMALGFSSADEEIILRLRATLPVGIHVRKKPERPNAKYDYSLCVAPGRANPVKGALRALGLAGRTSKTKFIPDCYKYSSIQERIELMHGLMDTDGHVRADNNVEFCTTSLQLAEDVQFIVQSLGGTAPIREKRIDGVVRAYRQSIALPVGINPFWLKRKATAYRPRTKYPPSRAITRVEPLGSQPATCISVDADDHLFLTEQFIVTHNTLTALMLAELLLQSGRARLPAVVVPLSRLGDWVMNAATALPGLRVSVIGGEPVRAPDGSIALDEDGEPRVLTDTGDRRRAKIAALLTSPPDLVIMTYEAFEMIPMLEETRKRFVREDETLMSALATTTTFDERHRKMGGHRALAAAEKFTQRHLGRVKVATSTDVPFEALGIDAVLWDEAHALKNTYAAPAVYGDSSPKFLGGGGESNRALDGNHKARFVRERGGCTVALSATWFTNSPLEIWNMLSLVTDALPAYGITNVQAFTARFCVIEPRLITLPEGDVEFRSCVVGFRNLDELRAVIGQHVIRETEDTCQMHDRVGMPLPPLATVEHLFDLHPVVQDEYDAEQATISEAESEGEKHLFSIFSRLSKLTLHPPLMNVQAPNARFAACVQACLTAREQGGRNVVFMYTGGEGGMTYTALRDQLIAAGYPAGEIEIITASTHQGGERLTVERRFRRGVLTCVIGSSVIEQGGNYQGATDLHHLDYPHHHMAFVQRIGRGRRQGTWVKEIRNHVYFARGSFDVIRYQNMMGKKGWAQQVFDPTLTSCENTDVGFDGEELAVMLSRDPDATRHAIRAKREARQAESHAASLLADLTVIREYLEALSLLEKRDRTARSREHGPSTQDVAGINRLVTALRGLHGQVQALRAAANPMAALTRLTQPIVWVEGLPIHAGLTFEHQGNPVTVRDLRGADTGVRVTDVGGNVDVIAPVDLARARHVQPTRAEGAYGAEGLTRLRAELRERILSADVAPQVPAQPAAPIQLAPVPEIQPAPMVAAADPVGETTPTPCPAPAVRTAQRPPLRLRYGLTVTEQLPTRPAQVYAIQGDTLTPGAVDGCPLVIVEYRAERDVRMVTLVLPDHTRAEQTRTLLRRQDPRVRARMDQLLLAAI</sequence>
<dbReference type="Pfam" id="PF14528">
    <property type="entry name" value="LAGLIDADG_3"/>
    <property type="match status" value="1"/>
</dbReference>
<dbReference type="InterPro" id="IPR036844">
    <property type="entry name" value="Hint_dom_sf"/>
</dbReference>
<evidence type="ECO:0000256" key="2">
    <source>
        <dbReference type="SAM" id="MobiDB-lite"/>
    </source>
</evidence>
<evidence type="ECO:0000256" key="1">
    <source>
        <dbReference type="ARBA" id="ARBA00022747"/>
    </source>
</evidence>
<dbReference type="SUPFAM" id="SSF53335">
    <property type="entry name" value="S-adenosyl-L-methionine-dependent methyltransferases"/>
    <property type="match status" value="1"/>
</dbReference>
<dbReference type="Gene3D" id="3.10.28.10">
    <property type="entry name" value="Homing endonucleases"/>
    <property type="match status" value="1"/>
</dbReference>
<evidence type="ECO:0000313" key="5">
    <source>
        <dbReference type="EMBL" id="OWL98455.1"/>
    </source>
</evidence>
<protein>
    <submittedName>
        <fullName evidence="5">Uncharacterized protein</fullName>
    </submittedName>
</protein>
<dbReference type="PRINTS" id="PR00507">
    <property type="entry name" value="N12N6MTFRASE"/>
</dbReference>
<dbReference type="InterPro" id="IPR003587">
    <property type="entry name" value="Hint_dom_N"/>
</dbReference>